<comment type="caution">
    <text evidence="1">The sequence shown here is derived from an EMBL/GenBank/DDBJ whole genome shotgun (WGS) entry which is preliminary data.</text>
</comment>
<gene>
    <name evidence="1" type="ORF">bsdE14_35380</name>
</gene>
<dbReference type="SUPFAM" id="SSF89360">
    <property type="entry name" value="HesB-like domain"/>
    <property type="match status" value="1"/>
</dbReference>
<evidence type="ECO:0000313" key="2">
    <source>
        <dbReference type="Proteomes" id="UP001208567"/>
    </source>
</evidence>
<dbReference type="EMBL" id="BRXR01000001">
    <property type="protein sequence ID" value="GLC32128.1"/>
    <property type="molecule type" value="Genomic_DNA"/>
</dbReference>
<protein>
    <recommendedName>
        <fullName evidence="3">FeS cluster biogenesis domain-containing protein</fullName>
    </recommendedName>
</protein>
<keyword evidence="2" id="KW-1185">Reference proteome</keyword>
<dbReference type="Proteomes" id="UP001208567">
    <property type="component" value="Unassembled WGS sequence"/>
</dbReference>
<accession>A0ABQ5NA37</accession>
<dbReference type="RefSeq" id="WP_264851437.1">
    <property type="nucleotide sequence ID" value="NZ_BRXR01000001.1"/>
</dbReference>
<name>A0ABQ5NA37_9CLOT</name>
<organism evidence="1 2">
    <name type="scientific">Clostridium omnivorum</name>
    <dbReference type="NCBI Taxonomy" id="1604902"/>
    <lineage>
        <taxon>Bacteria</taxon>
        <taxon>Bacillati</taxon>
        <taxon>Bacillota</taxon>
        <taxon>Clostridia</taxon>
        <taxon>Eubacteriales</taxon>
        <taxon>Clostridiaceae</taxon>
        <taxon>Clostridium</taxon>
    </lineage>
</organism>
<evidence type="ECO:0000313" key="1">
    <source>
        <dbReference type="EMBL" id="GLC32128.1"/>
    </source>
</evidence>
<dbReference type="Gene3D" id="2.60.300.12">
    <property type="entry name" value="HesB-like domain"/>
    <property type="match status" value="1"/>
</dbReference>
<proteinExistence type="predicted"/>
<reference evidence="1 2" key="1">
    <citation type="journal article" date="2024" name="Int. J. Syst. Evol. Microbiol.">
        <title>Clostridium omnivorum sp. nov., isolated from anoxic soil under the treatment of reductive soil disinfestation.</title>
        <authorList>
            <person name="Ueki A."/>
            <person name="Tonouchi A."/>
            <person name="Kaku N."/>
            <person name="Honma S."/>
            <person name="Ueki K."/>
        </authorList>
    </citation>
    <scope>NUCLEOTIDE SEQUENCE [LARGE SCALE GENOMIC DNA]</scope>
    <source>
        <strain evidence="1 2">E14</strain>
    </source>
</reference>
<evidence type="ECO:0008006" key="3">
    <source>
        <dbReference type="Google" id="ProtNLM"/>
    </source>
</evidence>
<dbReference type="InterPro" id="IPR035903">
    <property type="entry name" value="HesB-like_dom_sf"/>
</dbReference>
<sequence length="134" mass="14967">MNTKVKIKISEEAYVRAIEILDEVKEFSHLRFSYKDGCCGSNKIELYLDNAAPKDTICMIDELPVIYDSEVSENIKEITLVYREGNFMIKTEPIKPLYKNCSTCTKGCGNNSGSCHGNGNNCGSEKNCKGCSKF</sequence>